<comment type="caution">
    <text evidence="10">The sequence shown here is derived from an EMBL/GenBank/DDBJ whole genome shotgun (WGS) entry which is preliminary data.</text>
</comment>
<name>A0A926DD08_9FIRM</name>
<dbReference type="AlphaFoldDB" id="A0A926DD08"/>
<evidence type="ECO:0000256" key="1">
    <source>
        <dbReference type="ARBA" id="ARBA00001947"/>
    </source>
</evidence>
<dbReference type="GO" id="GO:0006526">
    <property type="term" value="P:L-arginine biosynthetic process"/>
    <property type="evidence" value="ECO:0007669"/>
    <property type="project" value="TreeGrafter"/>
</dbReference>
<keyword evidence="7 10" id="KW-0224">Dipeptidase</keyword>
<evidence type="ECO:0000259" key="9">
    <source>
        <dbReference type="Pfam" id="PF07687"/>
    </source>
</evidence>
<dbReference type="SUPFAM" id="SSF55031">
    <property type="entry name" value="Bacterial exopeptidase dimerisation domain"/>
    <property type="match status" value="1"/>
</dbReference>
<evidence type="ECO:0000256" key="4">
    <source>
        <dbReference type="ARBA" id="ARBA00022723"/>
    </source>
</evidence>
<protein>
    <submittedName>
        <fullName evidence="10">Sapep family Mn(2+)-dependent dipeptidase</fullName>
        <ecNumber evidence="10">3.4.13.-</ecNumber>
    </submittedName>
</protein>
<evidence type="ECO:0000256" key="3">
    <source>
        <dbReference type="ARBA" id="ARBA00022670"/>
    </source>
</evidence>
<feature type="domain" description="Peptidase M20 dimerisation" evidence="9">
    <location>
        <begin position="252"/>
        <end position="331"/>
    </location>
</feature>
<accession>A0A926DD08</accession>
<organism evidence="10 11">
    <name type="scientific">Feifania hominis</name>
    <dbReference type="NCBI Taxonomy" id="2763660"/>
    <lineage>
        <taxon>Bacteria</taxon>
        <taxon>Bacillati</taxon>
        <taxon>Bacillota</taxon>
        <taxon>Clostridia</taxon>
        <taxon>Eubacteriales</taxon>
        <taxon>Feifaniaceae</taxon>
        <taxon>Feifania</taxon>
    </lineage>
</organism>
<keyword evidence="11" id="KW-1185">Reference proteome</keyword>
<evidence type="ECO:0000313" key="11">
    <source>
        <dbReference type="Proteomes" id="UP000620366"/>
    </source>
</evidence>
<dbReference type="Gene3D" id="3.30.70.360">
    <property type="match status" value="2"/>
</dbReference>
<dbReference type="PANTHER" id="PTHR43808">
    <property type="entry name" value="ACETYLORNITHINE DEACETYLASE"/>
    <property type="match status" value="1"/>
</dbReference>
<gene>
    <name evidence="10" type="ORF">H8695_08435</name>
</gene>
<evidence type="ECO:0000256" key="6">
    <source>
        <dbReference type="ARBA" id="ARBA00022833"/>
    </source>
</evidence>
<keyword evidence="5 10" id="KW-0378">Hydrolase</keyword>
<keyword evidence="6" id="KW-0862">Zinc</keyword>
<evidence type="ECO:0000256" key="5">
    <source>
        <dbReference type="ARBA" id="ARBA00022801"/>
    </source>
</evidence>
<comment type="cofactor">
    <cofactor evidence="1">
        <name>Zn(2+)</name>
        <dbReference type="ChEBI" id="CHEBI:29105"/>
    </cofactor>
</comment>
<dbReference type="GO" id="GO:0008237">
    <property type="term" value="F:metallopeptidase activity"/>
    <property type="evidence" value="ECO:0007669"/>
    <property type="project" value="UniProtKB-KW"/>
</dbReference>
<dbReference type="InterPro" id="IPR002933">
    <property type="entry name" value="Peptidase_M20"/>
</dbReference>
<dbReference type="RefSeq" id="WP_249300545.1">
    <property type="nucleotide sequence ID" value="NZ_JACRSP010000003.1"/>
</dbReference>
<dbReference type="EC" id="3.4.13.-" evidence="10"/>
<dbReference type="Proteomes" id="UP000620366">
    <property type="component" value="Unassembled WGS sequence"/>
</dbReference>
<dbReference type="Pfam" id="PF07687">
    <property type="entry name" value="M20_dimer"/>
    <property type="match status" value="1"/>
</dbReference>
<dbReference type="NCBIfam" id="TIGR01887">
    <property type="entry name" value="dipeptidaselike"/>
    <property type="match status" value="1"/>
</dbReference>
<dbReference type="Gene3D" id="3.40.630.10">
    <property type="entry name" value="Zn peptidases"/>
    <property type="match status" value="1"/>
</dbReference>
<dbReference type="InterPro" id="IPR011650">
    <property type="entry name" value="Peptidase_M20_dimer"/>
</dbReference>
<dbReference type="InterPro" id="IPR036264">
    <property type="entry name" value="Bact_exopeptidase_dim_dom"/>
</dbReference>
<dbReference type="GO" id="GO:0008270">
    <property type="term" value="F:zinc ion binding"/>
    <property type="evidence" value="ECO:0007669"/>
    <property type="project" value="InterPro"/>
</dbReference>
<dbReference type="EMBL" id="JACRSP010000003">
    <property type="protein sequence ID" value="MBC8536710.1"/>
    <property type="molecule type" value="Genomic_DNA"/>
</dbReference>
<dbReference type="SUPFAM" id="SSF53187">
    <property type="entry name" value="Zn-dependent exopeptidases"/>
    <property type="match status" value="1"/>
</dbReference>
<evidence type="ECO:0000256" key="7">
    <source>
        <dbReference type="ARBA" id="ARBA00022997"/>
    </source>
</evidence>
<evidence type="ECO:0000313" key="10">
    <source>
        <dbReference type="EMBL" id="MBC8536710.1"/>
    </source>
</evidence>
<dbReference type="GO" id="GO:0016805">
    <property type="term" value="F:dipeptidase activity"/>
    <property type="evidence" value="ECO:0007669"/>
    <property type="project" value="UniProtKB-KW"/>
</dbReference>
<proteinExistence type="inferred from homology"/>
<dbReference type="GO" id="GO:0008777">
    <property type="term" value="F:acetylornithine deacetylase activity"/>
    <property type="evidence" value="ECO:0007669"/>
    <property type="project" value="TreeGrafter"/>
</dbReference>
<comment type="similarity">
    <text evidence="2">Belongs to the peptidase M20A family.</text>
</comment>
<dbReference type="InterPro" id="IPR010964">
    <property type="entry name" value="M20A_pepV-rel"/>
</dbReference>
<dbReference type="GO" id="GO:0006508">
    <property type="term" value="P:proteolysis"/>
    <property type="evidence" value="ECO:0007669"/>
    <property type="project" value="UniProtKB-KW"/>
</dbReference>
<evidence type="ECO:0000256" key="2">
    <source>
        <dbReference type="ARBA" id="ARBA00006247"/>
    </source>
</evidence>
<keyword evidence="3" id="KW-0645">Protease</keyword>
<keyword evidence="8" id="KW-0482">Metalloprotease</keyword>
<evidence type="ECO:0000256" key="8">
    <source>
        <dbReference type="ARBA" id="ARBA00023049"/>
    </source>
</evidence>
<sequence>MNLQQEIRARQGEIVKTLSELIRIPSVRGEPTEGCPYGAHSAEALRWVLELCVGMGFRTKNLGNRVGYAEFGEGEELVGILIHLDVVPVGGVWERDPFSGDVADGRVYGRGAEDDKGPGVAALYCAKTLMDLGVEPKRRVRLIFGTNEETSMDDMDYYVEREGVPDYAFAPDGLYPIINCEKGMAKIAFAREGGSPGAVVAFEGGTAVNIVPESARAILDGSRIDAAAVAQAARSYQGAAALEAETGADGRLTVTARGRAAHAAYAPDGVNAIGALALFLREQLKEQAGPLVSFLAACFGMQTDGAAARVRCEDEVSGPLTLNVGLAQAGETGQSAHIDIRYPVSRTAQELADTLAPLAARWGFSTAVTHDMPPLLVPEDSRIVRELSAVYEQVTGRPAFCRPRGVGTYCRKMAGRAVTFGAHLEDTPHTNYHEPNEFIEIENLMGHAEICIEAIYRLATMPAV</sequence>
<dbReference type="InterPro" id="IPR050072">
    <property type="entry name" value="Peptidase_M20A"/>
</dbReference>
<keyword evidence="4" id="KW-0479">Metal-binding</keyword>
<reference evidence="10" key="1">
    <citation type="submission" date="2020-08" db="EMBL/GenBank/DDBJ databases">
        <title>Genome public.</title>
        <authorList>
            <person name="Liu C."/>
            <person name="Sun Q."/>
        </authorList>
    </citation>
    <scope>NUCLEOTIDE SEQUENCE</scope>
    <source>
        <strain evidence="10">BX7</strain>
    </source>
</reference>
<dbReference type="PANTHER" id="PTHR43808:SF31">
    <property type="entry name" value="N-ACETYL-L-CITRULLINE DEACETYLASE"/>
    <property type="match status" value="1"/>
</dbReference>
<dbReference type="Pfam" id="PF01546">
    <property type="entry name" value="Peptidase_M20"/>
    <property type="match status" value="1"/>
</dbReference>